<evidence type="ECO:0000313" key="3">
    <source>
        <dbReference type="Proteomes" id="UP000298433"/>
    </source>
</evidence>
<comment type="caution">
    <text evidence="2">The sequence shown here is derived from an EMBL/GenBank/DDBJ whole genome shotgun (WGS) entry which is preliminary data.</text>
</comment>
<accession>A0A4V3IIU3</accession>
<feature type="region of interest" description="Disordered" evidence="1">
    <location>
        <begin position="58"/>
        <end position="81"/>
    </location>
</feature>
<proteinExistence type="predicted"/>
<evidence type="ECO:0000256" key="1">
    <source>
        <dbReference type="SAM" id="MobiDB-lite"/>
    </source>
</evidence>
<dbReference type="OrthoDB" id="5118185at2"/>
<evidence type="ECO:0000313" key="2">
    <source>
        <dbReference type="EMBL" id="TFC83729.1"/>
    </source>
</evidence>
<reference evidence="2 3" key="1">
    <citation type="submission" date="2019-03" db="EMBL/GenBank/DDBJ databases">
        <title>Genomics of glacier-inhabiting Cryobacterium strains.</title>
        <authorList>
            <person name="Liu Q."/>
            <person name="Xin Y.-H."/>
        </authorList>
    </citation>
    <scope>NUCLEOTIDE SEQUENCE [LARGE SCALE GENOMIC DNA]</scope>
    <source>
        <strain evidence="2 3">TMT2-48-2</strain>
    </source>
</reference>
<sequence>MASFERIVDDGLLIALSAVRMAVKNHIIVGALREHRDFSDSDYAAAVRSELDLLARQNEEDAERVSRQGKGRGRQRSASEITDDDRLEVRQLALRRRVHLKLAGALRAVAADEEQVAGLLERSRTDASEEVGTALTDRLVEQIVDGREPDYAQRRAERVRTLVNTDLAALMSKYRAGPGSGR</sequence>
<keyword evidence="3" id="KW-1185">Reference proteome</keyword>
<dbReference type="EMBL" id="SOGN01000010">
    <property type="protein sequence ID" value="TFC83729.1"/>
    <property type="molecule type" value="Genomic_DNA"/>
</dbReference>
<dbReference type="RefSeq" id="WP_134368719.1">
    <property type="nucleotide sequence ID" value="NZ_SOGN01000010.1"/>
</dbReference>
<dbReference type="Proteomes" id="UP000298433">
    <property type="component" value="Unassembled WGS sequence"/>
</dbReference>
<name>A0A4V3IIU3_9MICO</name>
<organism evidence="2 3">
    <name type="scientific">Cryobacterium cheniae</name>
    <dbReference type="NCBI Taxonomy" id="1259262"/>
    <lineage>
        <taxon>Bacteria</taxon>
        <taxon>Bacillati</taxon>
        <taxon>Actinomycetota</taxon>
        <taxon>Actinomycetes</taxon>
        <taxon>Micrococcales</taxon>
        <taxon>Microbacteriaceae</taxon>
        <taxon>Cryobacterium</taxon>
    </lineage>
</organism>
<evidence type="ECO:0008006" key="4">
    <source>
        <dbReference type="Google" id="ProtNLM"/>
    </source>
</evidence>
<dbReference type="AlphaFoldDB" id="A0A4V3IIU3"/>
<gene>
    <name evidence="2" type="ORF">E3T23_01850</name>
</gene>
<protein>
    <recommendedName>
        <fullName evidence="4">Asparagine synthase</fullName>
    </recommendedName>
</protein>